<accession>A0A7C2NTX4</accession>
<dbReference type="EMBL" id="DSOK01000151">
    <property type="protein sequence ID" value="HEN14828.1"/>
    <property type="molecule type" value="Genomic_DNA"/>
</dbReference>
<gene>
    <name evidence="1" type="ORF">ENQ76_05075</name>
</gene>
<proteinExistence type="predicted"/>
<reference evidence="1" key="1">
    <citation type="journal article" date="2020" name="mSystems">
        <title>Genome- and Community-Level Interaction Insights into Carbon Utilization and Element Cycling Functions of Hydrothermarchaeota in Hydrothermal Sediment.</title>
        <authorList>
            <person name="Zhou Z."/>
            <person name="Liu Y."/>
            <person name="Xu W."/>
            <person name="Pan J."/>
            <person name="Luo Z.H."/>
            <person name="Li M."/>
        </authorList>
    </citation>
    <scope>NUCLEOTIDE SEQUENCE [LARGE SCALE GENOMIC DNA]</scope>
    <source>
        <strain evidence="1">SpSt-339</strain>
    </source>
</reference>
<sequence>MNQDTVVNEQIDSGERLIEALSAEGFNVGVGFWAKPTEEGKWFLYLASDLVDSDGPAVAYRLVHDVMRKTPDLWIDPLEVKVLGLKDSLALDAMNVTRPKVPDSPFAVRTPKPFQGMTRFGGATLGGVSIDGAYIYPPSATNVGT</sequence>
<name>A0A7C2NTX4_9PLAN</name>
<dbReference type="AlphaFoldDB" id="A0A7C2NTX4"/>
<evidence type="ECO:0000313" key="1">
    <source>
        <dbReference type="EMBL" id="HEN14828.1"/>
    </source>
</evidence>
<protein>
    <submittedName>
        <fullName evidence="1">Uncharacterized protein</fullName>
    </submittedName>
</protein>
<comment type="caution">
    <text evidence="1">The sequence shown here is derived from an EMBL/GenBank/DDBJ whole genome shotgun (WGS) entry which is preliminary data.</text>
</comment>
<organism evidence="1">
    <name type="scientific">Schlesneria paludicola</name>
    <dbReference type="NCBI Taxonomy" id="360056"/>
    <lineage>
        <taxon>Bacteria</taxon>
        <taxon>Pseudomonadati</taxon>
        <taxon>Planctomycetota</taxon>
        <taxon>Planctomycetia</taxon>
        <taxon>Planctomycetales</taxon>
        <taxon>Planctomycetaceae</taxon>
        <taxon>Schlesneria</taxon>
    </lineage>
</organism>